<feature type="transmembrane region" description="Helical" evidence="5">
    <location>
        <begin position="129"/>
        <end position="151"/>
    </location>
</feature>
<dbReference type="SMART" id="SM00388">
    <property type="entry name" value="HisKA"/>
    <property type="match status" value="1"/>
</dbReference>
<feature type="domain" description="Response regulatory" evidence="7">
    <location>
        <begin position="565"/>
        <end position="682"/>
    </location>
</feature>
<dbReference type="InterPro" id="IPR003661">
    <property type="entry name" value="HisK_dim/P_dom"/>
</dbReference>
<sequence length="697" mass="74632">MWEQTLIAGIQNPSRDDQSLRIAGLLAAFGGSIIFSLFLAGATHNLPSIWTANAVVIAGLLTLKGNARWIMLALVGFTHVAIELIAGVRVSFILLVVPQDLIQNVLIALGLERLGLTNHMRSPWGLARMTAVASVMVIVFSTITTVSLALMHGKPMWSGWADWIPPNVLGLFLAMPTTIMLMDRRHKPLFPASAWQLTMLTTLVVVSAVAIFTWDPGLQALLFAPAMLAVFRGGPRAAAILVIASLAASIPAVLHRVGIDRDLALTPLRHAVIFHVMLFAVCLTAAMILERQKRLQALMARGRDAARDAQTSAQAANKAKSEFLATISHEIRTPLNSILGFAGLVAADPGLSPDSRRRLDLIERAGRSLVEIVNDLLDFSKLEAGRMELDPEPLAPAVVLRDAMAIAAPAAEAKTLALRVEIEGDDKQALFLLDETRLRQVLLNLLSNAIKFTRDGHVTARLELSERRLRFEVSDTGIGIAPDVQARLFQRFTQADSSISRGYGGTGLGLAISKALVTRMGGEIGVVSAPGRGSCFWVELPAHPAQPTPRLDAAAPKPCDTRGARVLLVDDHHVNRELGCALLTLGGHEVITAEDGASAVSLLRDQDFDLVLMDVHMPVMDGLAATNAIRAMGGTKARVPILALSADVMPEQVARCVAAGMDGHLAKPIVRDALLAAVARFTAPSEQDLARSASSNL</sequence>
<dbReference type="InterPro" id="IPR036097">
    <property type="entry name" value="HisK_dim/P_sf"/>
</dbReference>
<gene>
    <name evidence="8" type="ORF">B7G68_06650</name>
</gene>
<dbReference type="GO" id="GO:0016301">
    <property type="term" value="F:kinase activity"/>
    <property type="evidence" value="ECO:0007669"/>
    <property type="project" value="UniProtKB-KW"/>
</dbReference>
<dbReference type="SUPFAM" id="SSF52172">
    <property type="entry name" value="CheY-like"/>
    <property type="match status" value="1"/>
</dbReference>
<accession>A0ABM6TEL0</accession>
<dbReference type="EC" id="2.7.13.3" evidence="2"/>
<keyword evidence="5" id="KW-1133">Transmembrane helix</keyword>
<feature type="transmembrane region" description="Helical" evidence="5">
    <location>
        <begin position="163"/>
        <end position="182"/>
    </location>
</feature>
<evidence type="ECO:0000256" key="2">
    <source>
        <dbReference type="ARBA" id="ARBA00012438"/>
    </source>
</evidence>
<dbReference type="SMART" id="SM00387">
    <property type="entry name" value="HATPase_c"/>
    <property type="match status" value="1"/>
</dbReference>
<dbReference type="Pfam" id="PF00512">
    <property type="entry name" value="HisKA"/>
    <property type="match status" value="1"/>
</dbReference>
<evidence type="ECO:0000313" key="8">
    <source>
        <dbReference type="EMBL" id="AVQ01556.1"/>
    </source>
</evidence>
<dbReference type="InterPro" id="IPR003594">
    <property type="entry name" value="HATPase_dom"/>
</dbReference>
<dbReference type="PRINTS" id="PR00344">
    <property type="entry name" value="BCTRLSENSOR"/>
</dbReference>
<feature type="transmembrane region" description="Helical" evidence="5">
    <location>
        <begin position="70"/>
        <end position="95"/>
    </location>
</feature>
<dbReference type="Gene3D" id="1.10.287.130">
    <property type="match status" value="1"/>
</dbReference>
<feature type="modified residue" description="4-aspartylphosphate" evidence="4">
    <location>
        <position position="614"/>
    </location>
</feature>
<dbReference type="SUPFAM" id="SSF47384">
    <property type="entry name" value="Homodimeric domain of signal transducing histidine kinase"/>
    <property type="match status" value="1"/>
</dbReference>
<keyword evidence="5" id="KW-0812">Transmembrane</keyword>
<dbReference type="Proteomes" id="UP000240527">
    <property type="component" value="Chromosome"/>
</dbReference>
<dbReference type="EMBL" id="CP027850">
    <property type="protein sequence ID" value="AVQ01556.1"/>
    <property type="molecule type" value="Genomic_DNA"/>
</dbReference>
<dbReference type="PROSITE" id="PS50109">
    <property type="entry name" value="HIS_KIN"/>
    <property type="match status" value="1"/>
</dbReference>
<keyword evidence="5" id="KW-0472">Membrane</keyword>
<feature type="transmembrane region" description="Helical" evidence="5">
    <location>
        <begin position="271"/>
        <end position="289"/>
    </location>
</feature>
<proteinExistence type="predicted"/>
<evidence type="ECO:0000259" key="6">
    <source>
        <dbReference type="PROSITE" id="PS50109"/>
    </source>
</evidence>
<evidence type="ECO:0000256" key="4">
    <source>
        <dbReference type="PROSITE-ProRule" id="PRU00169"/>
    </source>
</evidence>
<feature type="transmembrane region" description="Helical" evidence="5">
    <location>
        <begin position="194"/>
        <end position="214"/>
    </location>
</feature>
<keyword evidence="8" id="KW-0808">Transferase</keyword>
<dbReference type="InterPro" id="IPR005467">
    <property type="entry name" value="His_kinase_dom"/>
</dbReference>
<dbReference type="SUPFAM" id="SSF55874">
    <property type="entry name" value="ATPase domain of HSP90 chaperone/DNA topoisomerase II/histidine kinase"/>
    <property type="match status" value="1"/>
</dbReference>
<keyword evidence="9" id="KW-1185">Reference proteome</keyword>
<dbReference type="Pfam" id="PF00072">
    <property type="entry name" value="Response_reg"/>
    <property type="match status" value="1"/>
</dbReference>
<feature type="transmembrane region" description="Helical" evidence="5">
    <location>
        <begin position="20"/>
        <end position="40"/>
    </location>
</feature>
<evidence type="ECO:0000256" key="1">
    <source>
        <dbReference type="ARBA" id="ARBA00000085"/>
    </source>
</evidence>
<evidence type="ECO:0000256" key="3">
    <source>
        <dbReference type="ARBA" id="ARBA00022553"/>
    </source>
</evidence>
<dbReference type="CDD" id="cd00082">
    <property type="entry name" value="HisKA"/>
    <property type="match status" value="1"/>
</dbReference>
<organism evidence="8 9">
    <name type="scientific">Caulobacter segnis</name>
    <dbReference type="NCBI Taxonomy" id="88688"/>
    <lineage>
        <taxon>Bacteria</taxon>
        <taxon>Pseudomonadati</taxon>
        <taxon>Pseudomonadota</taxon>
        <taxon>Alphaproteobacteria</taxon>
        <taxon>Caulobacterales</taxon>
        <taxon>Caulobacteraceae</taxon>
        <taxon>Caulobacter</taxon>
    </lineage>
</organism>
<dbReference type="PROSITE" id="PS50110">
    <property type="entry name" value="RESPONSE_REGULATORY"/>
    <property type="match status" value="1"/>
</dbReference>
<dbReference type="CDD" id="cd16922">
    <property type="entry name" value="HATPase_EvgS-ArcB-TorS-like"/>
    <property type="match status" value="1"/>
</dbReference>
<evidence type="ECO:0000313" key="9">
    <source>
        <dbReference type="Proteomes" id="UP000240527"/>
    </source>
</evidence>
<dbReference type="PANTHER" id="PTHR45339:SF3">
    <property type="entry name" value="HISTIDINE KINASE"/>
    <property type="match status" value="1"/>
</dbReference>
<evidence type="ECO:0000256" key="5">
    <source>
        <dbReference type="SAM" id="Phobius"/>
    </source>
</evidence>
<feature type="transmembrane region" description="Helical" evidence="5">
    <location>
        <begin position="46"/>
        <end position="63"/>
    </location>
</feature>
<dbReference type="InterPro" id="IPR004358">
    <property type="entry name" value="Sig_transdc_His_kin-like_C"/>
</dbReference>
<dbReference type="CDD" id="cd17546">
    <property type="entry name" value="REC_hyHK_CKI1_RcsC-like"/>
    <property type="match status" value="1"/>
</dbReference>
<name>A0ABM6TEL0_9CAUL</name>
<feature type="transmembrane region" description="Helical" evidence="5">
    <location>
        <begin position="237"/>
        <end position="259"/>
    </location>
</feature>
<reference evidence="8 9" key="1">
    <citation type="journal article" date="2015" name="Biotechnol. Bioeng.">
        <title>Genome sequence and phenotypic characterization of Caulobacter segnis.</title>
        <authorList>
            <person name="Patel S."/>
            <person name="Fletcher B."/>
            <person name="Scott D.C."/>
            <person name="Ely B."/>
        </authorList>
    </citation>
    <scope>NUCLEOTIDE SEQUENCE [LARGE SCALE GENOMIC DNA]</scope>
    <source>
        <strain evidence="8 9">TK0059</strain>
    </source>
</reference>
<dbReference type="Gene3D" id="3.30.565.10">
    <property type="entry name" value="Histidine kinase-like ATPase, C-terminal domain"/>
    <property type="match status" value="1"/>
</dbReference>
<protein>
    <recommendedName>
        <fullName evidence="2">histidine kinase</fullName>
        <ecNumber evidence="2">2.7.13.3</ecNumber>
    </recommendedName>
</protein>
<dbReference type="InterPro" id="IPR036890">
    <property type="entry name" value="HATPase_C_sf"/>
</dbReference>
<dbReference type="Pfam" id="PF02518">
    <property type="entry name" value="HATPase_c"/>
    <property type="match status" value="1"/>
</dbReference>
<dbReference type="InterPro" id="IPR011006">
    <property type="entry name" value="CheY-like_superfamily"/>
</dbReference>
<dbReference type="PANTHER" id="PTHR45339">
    <property type="entry name" value="HYBRID SIGNAL TRANSDUCTION HISTIDINE KINASE J"/>
    <property type="match status" value="1"/>
</dbReference>
<dbReference type="InterPro" id="IPR001789">
    <property type="entry name" value="Sig_transdc_resp-reg_receiver"/>
</dbReference>
<keyword evidence="8" id="KW-0418">Kinase</keyword>
<keyword evidence="3 4" id="KW-0597">Phosphoprotein</keyword>
<dbReference type="SMART" id="SM00448">
    <property type="entry name" value="REC"/>
    <property type="match status" value="1"/>
</dbReference>
<dbReference type="Gene3D" id="3.40.50.2300">
    <property type="match status" value="1"/>
</dbReference>
<feature type="domain" description="Histidine kinase" evidence="6">
    <location>
        <begin position="326"/>
        <end position="544"/>
    </location>
</feature>
<evidence type="ECO:0000259" key="7">
    <source>
        <dbReference type="PROSITE" id="PS50110"/>
    </source>
</evidence>
<comment type="catalytic activity">
    <reaction evidence="1">
        <text>ATP + protein L-histidine = ADP + protein N-phospho-L-histidine.</text>
        <dbReference type="EC" id="2.7.13.3"/>
    </reaction>
</comment>